<feature type="region of interest" description="Disordered" evidence="1">
    <location>
        <begin position="78"/>
        <end position="99"/>
    </location>
</feature>
<dbReference type="GO" id="GO:1901673">
    <property type="term" value="P:regulation of mitotic spindle assembly"/>
    <property type="evidence" value="ECO:0007669"/>
    <property type="project" value="TreeGrafter"/>
</dbReference>
<feature type="compositionally biased region" description="Low complexity" evidence="1">
    <location>
        <begin position="54"/>
        <end position="63"/>
    </location>
</feature>
<dbReference type="GO" id="GO:0005930">
    <property type="term" value="C:axoneme"/>
    <property type="evidence" value="ECO:0007669"/>
    <property type="project" value="TreeGrafter"/>
</dbReference>
<dbReference type="PANTHER" id="PTHR31022:SF4">
    <property type="entry name" value="CENTRIOLE, CILIA AND SPINDLE-ASSOCIATED PROTEIN"/>
    <property type="match status" value="1"/>
</dbReference>
<dbReference type="InterPro" id="IPR029774">
    <property type="entry name" value="CSAP"/>
</dbReference>
<evidence type="ECO:0000256" key="1">
    <source>
        <dbReference type="SAM" id="MobiDB-lite"/>
    </source>
</evidence>
<dbReference type="GO" id="GO:0030424">
    <property type="term" value="C:axon"/>
    <property type="evidence" value="ECO:0007669"/>
    <property type="project" value="TreeGrafter"/>
</dbReference>
<reference evidence="2" key="2">
    <citation type="submission" date="2025-08" db="UniProtKB">
        <authorList>
            <consortium name="Ensembl"/>
        </authorList>
    </citation>
    <scope>IDENTIFICATION</scope>
</reference>
<protein>
    <recommendedName>
        <fullName evidence="4">Centriole, cilia and spindle associated protein</fullName>
    </recommendedName>
</protein>
<evidence type="ECO:0000313" key="3">
    <source>
        <dbReference type="Proteomes" id="UP000005225"/>
    </source>
</evidence>
<dbReference type="Ensembl" id="ENSOGAT00000032075.1">
    <property type="protein sequence ID" value="ENSOGAP00000020894.1"/>
    <property type="gene ID" value="ENSOGAG00000008357.2"/>
</dbReference>
<dbReference type="Proteomes" id="UP000005225">
    <property type="component" value="Unassembled WGS sequence"/>
</dbReference>
<organism evidence="2 3">
    <name type="scientific">Otolemur garnettii</name>
    <name type="common">Small-eared galago</name>
    <name type="synonym">Garnett's greater bushbaby</name>
    <dbReference type="NCBI Taxonomy" id="30611"/>
    <lineage>
        <taxon>Eukaryota</taxon>
        <taxon>Metazoa</taxon>
        <taxon>Chordata</taxon>
        <taxon>Craniata</taxon>
        <taxon>Vertebrata</taxon>
        <taxon>Euteleostomi</taxon>
        <taxon>Mammalia</taxon>
        <taxon>Eutheria</taxon>
        <taxon>Euarchontoglires</taxon>
        <taxon>Primates</taxon>
        <taxon>Strepsirrhini</taxon>
        <taxon>Lorisiformes</taxon>
        <taxon>Galagidae</taxon>
        <taxon>Otolemur</taxon>
    </lineage>
</organism>
<feature type="region of interest" description="Disordered" evidence="1">
    <location>
        <begin position="54"/>
        <end position="73"/>
    </location>
</feature>
<dbReference type="Pfam" id="PF15748">
    <property type="entry name" value="CCSAP"/>
    <property type="match status" value="1"/>
</dbReference>
<reference evidence="3" key="1">
    <citation type="submission" date="2011-03" db="EMBL/GenBank/DDBJ databases">
        <title>Version 3 of the genome sequence of Otolemur garnettii (Bushbaby).</title>
        <authorList>
            <consortium name="The Broad Institute Genome Sequencing Platform"/>
            <person name="Di Palma F."/>
            <person name="Johnson J."/>
            <person name="Lander E.S."/>
            <person name="Lindblad-Toh K."/>
            <person name="Jaffe D.B."/>
            <person name="Gnerre S."/>
            <person name="MacCallum I."/>
            <person name="Przybylski D."/>
            <person name="Ribeiro F.J."/>
            <person name="Burton J.N."/>
            <person name="Walker B.J."/>
            <person name="Sharpe T."/>
            <person name="Hall G."/>
        </authorList>
    </citation>
    <scope>NUCLEOTIDE SEQUENCE [LARGE SCALE GENOMIC DNA]</scope>
</reference>
<reference evidence="2" key="3">
    <citation type="submission" date="2025-09" db="UniProtKB">
        <authorList>
            <consortium name="Ensembl"/>
        </authorList>
    </citation>
    <scope>IDENTIFICATION</scope>
</reference>
<evidence type="ECO:0008006" key="4">
    <source>
        <dbReference type="Google" id="ProtNLM"/>
    </source>
</evidence>
<keyword evidence="3" id="KW-1185">Reference proteome</keyword>
<proteinExistence type="predicted"/>
<dbReference type="GO" id="GO:0008017">
    <property type="term" value="F:microtubule binding"/>
    <property type="evidence" value="ECO:0007669"/>
    <property type="project" value="TreeGrafter"/>
</dbReference>
<sequence>VKSEYKKSFQDPRWEEHGRYYRELLLYRWGRRLLEQAHVPWLWEDWGCASASDDSASSVSSSSQGPVAQCAPALSPRCEEPAAQAEADPQVPRTPEEQGINTGFKYCDSTLCTPQPTVVRFSHLTPALSAGANLAAKNIMNGKITEGNRKAARSPQSSRTIIKEKKCPFALYGCGEKKMITGSQKTHNVCASAPVHKIHESALQAKNRRQMAKRKFATQR</sequence>
<dbReference type="AlphaFoldDB" id="H0XXQ1"/>
<dbReference type="PANTHER" id="PTHR31022">
    <property type="entry name" value="CENTRIOLE, CILIA AND SPINDLE-ASSOCIATED PROTEIN"/>
    <property type="match status" value="1"/>
</dbReference>
<accession>H0XXQ1</accession>
<dbReference type="GeneTree" id="ENSGT00390000003512"/>
<name>H0XXQ1_OTOGA</name>
<feature type="compositionally biased region" description="Low complexity" evidence="1">
    <location>
        <begin position="81"/>
        <end position="90"/>
    </location>
</feature>
<dbReference type="GO" id="GO:0035869">
    <property type="term" value="C:ciliary transition zone"/>
    <property type="evidence" value="ECO:0007669"/>
    <property type="project" value="TreeGrafter"/>
</dbReference>
<dbReference type="GO" id="GO:0036064">
    <property type="term" value="C:ciliary basal body"/>
    <property type="evidence" value="ECO:0007669"/>
    <property type="project" value="TreeGrafter"/>
</dbReference>
<dbReference type="GO" id="GO:0005819">
    <property type="term" value="C:spindle"/>
    <property type="evidence" value="ECO:0007669"/>
    <property type="project" value="TreeGrafter"/>
</dbReference>
<dbReference type="EMBL" id="AAQR03079407">
    <property type="status" value="NOT_ANNOTATED_CDS"/>
    <property type="molecule type" value="Genomic_DNA"/>
</dbReference>
<dbReference type="GO" id="GO:0005814">
    <property type="term" value="C:centriole"/>
    <property type="evidence" value="ECO:0007669"/>
    <property type="project" value="TreeGrafter"/>
</dbReference>
<evidence type="ECO:0000313" key="2">
    <source>
        <dbReference type="Ensembl" id="ENSOGAP00000020894.1"/>
    </source>
</evidence>